<keyword evidence="5" id="KW-1185">Reference proteome</keyword>
<gene>
    <name evidence="4" type="ORF">G2W53_044391</name>
</gene>
<keyword evidence="4" id="KW-0548">Nucleotidyltransferase</keyword>
<dbReference type="GO" id="GO:0004523">
    <property type="term" value="F:RNA-DNA hybrid ribonuclease activity"/>
    <property type="evidence" value="ECO:0007669"/>
    <property type="project" value="InterPro"/>
</dbReference>
<dbReference type="Pfam" id="PF13966">
    <property type="entry name" value="zf-RVT"/>
    <property type="match status" value="1"/>
</dbReference>
<dbReference type="PANTHER" id="PTHR47723:SF19">
    <property type="entry name" value="POLYNUCLEOTIDYL TRANSFERASE, RIBONUCLEASE H-LIKE SUPERFAMILY PROTEIN"/>
    <property type="match status" value="1"/>
</dbReference>
<feature type="compositionally biased region" description="Basic and acidic residues" evidence="1">
    <location>
        <begin position="257"/>
        <end position="279"/>
    </location>
</feature>
<feature type="compositionally biased region" description="Basic and acidic residues" evidence="1">
    <location>
        <begin position="73"/>
        <end position="86"/>
    </location>
</feature>
<feature type="compositionally biased region" description="Acidic residues" evidence="1">
    <location>
        <begin position="33"/>
        <end position="42"/>
    </location>
</feature>
<comment type="caution">
    <text evidence="4">The sequence shown here is derived from an EMBL/GenBank/DDBJ whole genome shotgun (WGS) entry which is preliminary data.</text>
</comment>
<accession>A0A834W174</accession>
<dbReference type="InterPro" id="IPR053151">
    <property type="entry name" value="RNase_H-like"/>
</dbReference>
<feature type="compositionally biased region" description="Polar residues" evidence="1">
    <location>
        <begin position="158"/>
        <end position="169"/>
    </location>
</feature>
<dbReference type="InterPro" id="IPR002156">
    <property type="entry name" value="RNaseH_domain"/>
</dbReference>
<dbReference type="SUPFAM" id="SSF53098">
    <property type="entry name" value="Ribonuclease H-like"/>
    <property type="match status" value="1"/>
</dbReference>
<dbReference type="InterPro" id="IPR012337">
    <property type="entry name" value="RNaseH-like_sf"/>
</dbReference>
<organism evidence="4 5">
    <name type="scientific">Senna tora</name>
    <dbReference type="NCBI Taxonomy" id="362788"/>
    <lineage>
        <taxon>Eukaryota</taxon>
        <taxon>Viridiplantae</taxon>
        <taxon>Streptophyta</taxon>
        <taxon>Embryophyta</taxon>
        <taxon>Tracheophyta</taxon>
        <taxon>Spermatophyta</taxon>
        <taxon>Magnoliopsida</taxon>
        <taxon>eudicotyledons</taxon>
        <taxon>Gunneridae</taxon>
        <taxon>Pentapetalae</taxon>
        <taxon>rosids</taxon>
        <taxon>fabids</taxon>
        <taxon>Fabales</taxon>
        <taxon>Fabaceae</taxon>
        <taxon>Caesalpinioideae</taxon>
        <taxon>Cassia clade</taxon>
        <taxon>Senna</taxon>
    </lineage>
</organism>
<dbReference type="OrthoDB" id="1741277at2759"/>
<keyword evidence="4" id="KW-0808">Transferase</keyword>
<dbReference type="InterPro" id="IPR044730">
    <property type="entry name" value="RNase_H-like_dom_plant"/>
</dbReference>
<evidence type="ECO:0000256" key="1">
    <source>
        <dbReference type="SAM" id="MobiDB-lite"/>
    </source>
</evidence>
<dbReference type="InterPro" id="IPR026960">
    <property type="entry name" value="RVT-Znf"/>
</dbReference>
<dbReference type="EMBL" id="JAAIUW010000013">
    <property type="protein sequence ID" value="KAF7805280.1"/>
    <property type="molecule type" value="Genomic_DNA"/>
</dbReference>
<feature type="region of interest" description="Disordered" evidence="1">
    <location>
        <begin position="69"/>
        <end position="92"/>
    </location>
</feature>
<dbReference type="Proteomes" id="UP000634136">
    <property type="component" value="Unassembled WGS sequence"/>
</dbReference>
<name>A0A834W174_9FABA</name>
<protein>
    <submittedName>
        <fullName evidence="4">Non-LTR retroelement reverse transcriptase-like</fullName>
    </submittedName>
</protein>
<feature type="domain" description="Reverse transcriptase zinc-binding" evidence="3">
    <location>
        <begin position="318"/>
        <end position="404"/>
    </location>
</feature>
<feature type="domain" description="RNase H type-1" evidence="2">
    <location>
        <begin position="511"/>
        <end position="632"/>
    </location>
</feature>
<dbReference type="AlphaFoldDB" id="A0A834W174"/>
<sequence length="667" mass="76343">MLQDSETVIEDLTTEEEDQLLRSKKKVKRDGDSDANPDDQMSEADGLVIEEISMEDPPMQIPELMISGDEEMKEAPRKEPKPEPVRRSLWASEPEKNISYKERLMGFNGRNGEEGNSAELKDLSQFQIKGDYKRVEIGEEALGPWMYVHYNNRRRTRTPQNGTKVQTTIETKEKPGSRFQAIANADEQEPKEEIKDDSNIDPQNKSVEQIVTRPEKNDQVSASPGKPRSMKVKNKKPEVAALVHKKTGNIGPVPTEKPSKNIPKELSDGNKPKQRKPPDYEETLNLMRIAEKELRASGDPLPGLGLTQVYDNRLDGNFTVKSAYSVLSKDNDCISNNNWKRIWSCPSLERAKVFIWSVKHDSVMTNAQRKRRGFCTSDLCPLCSNEIETSLHALRDCGKAREVWKTLLPRNEWQDFFTDNLNEWLNRNLSKSNEGWNSWFPIVCWLIWKRRANWVFKNQWQGTNQIISMARNYMEGLKEAERTCIHSNNRHISNLNQIKWNPPCNGWIKLNVDGSYWQHTDTISCGGVLRDEQGRWIKGFTKKMGRGNSNLAEAWAVLTGLKMAWDMKIDRIHVEADSLNIVNMIKDGVDVAHPLGVIVDKIREFCAKDWAVYIDHVFRESNRVANALANWAQVLPTGFNMYDRTPLCCNPIIREDAGGVCLPRGFC</sequence>
<evidence type="ECO:0000313" key="5">
    <source>
        <dbReference type="Proteomes" id="UP000634136"/>
    </source>
</evidence>
<evidence type="ECO:0000313" key="4">
    <source>
        <dbReference type="EMBL" id="KAF7805280.1"/>
    </source>
</evidence>
<proteinExistence type="predicted"/>
<dbReference type="GO" id="GO:0003676">
    <property type="term" value="F:nucleic acid binding"/>
    <property type="evidence" value="ECO:0007669"/>
    <property type="project" value="InterPro"/>
</dbReference>
<reference evidence="4" key="1">
    <citation type="submission" date="2020-09" db="EMBL/GenBank/DDBJ databases">
        <title>Genome-Enabled Discovery of Anthraquinone Biosynthesis in Senna tora.</title>
        <authorList>
            <person name="Kang S.-H."/>
            <person name="Pandey R.P."/>
            <person name="Lee C.-M."/>
            <person name="Sim J.-S."/>
            <person name="Jeong J.-T."/>
            <person name="Choi B.-S."/>
            <person name="Jung M."/>
            <person name="Ginzburg D."/>
            <person name="Zhao K."/>
            <person name="Won S.Y."/>
            <person name="Oh T.-J."/>
            <person name="Yu Y."/>
            <person name="Kim N.-H."/>
            <person name="Lee O.R."/>
            <person name="Lee T.-H."/>
            <person name="Bashyal P."/>
            <person name="Kim T.-S."/>
            <person name="Lee W.-H."/>
            <person name="Kawkins C."/>
            <person name="Kim C.-K."/>
            <person name="Kim J.S."/>
            <person name="Ahn B.O."/>
            <person name="Rhee S.Y."/>
            <person name="Sohng J.K."/>
        </authorList>
    </citation>
    <scope>NUCLEOTIDE SEQUENCE</scope>
    <source>
        <tissue evidence="4">Leaf</tissue>
    </source>
</reference>
<evidence type="ECO:0000259" key="2">
    <source>
        <dbReference type="Pfam" id="PF13456"/>
    </source>
</evidence>
<dbReference type="CDD" id="cd06222">
    <property type="entry name" value="RNase_H_like"/>
    <property type="match status" value="1"/>
</dbReference>
<dbReference type="Pfam" id="PF13456">
    <property type="entry name" value="RVT_3"/>
    <property type="match status" value="1"/>
</dbReference>
<feature type="region of interest" description="Disordered" evidence="1">
    <location>
        <begin position="154"/>
        <end position="279"/>
    </location>
</feature>
<keyword evidence="4" id="KW-0695">RNA-directed DNA polymerase</keyword>
<feature type="compositionally biased region" description="Polar residues" evidence="1">
    <location>
        <begin position="200"/>
        <end position="209"/>
    </location>
</feature>
<dbReference type="GO" id="GO:0003964">
    <property type="term" value="F:RNA-directed DNA polymerase activity"/>
    <property type="evidence" value="ECO:0007669"/>
    <property type="project" value="UniProtKB-KW"/>
</dbReference>
<dbReference type="PANTHER" id="PTHR47723">
    <property type="entry name" value="OS05G0353850 PROTEIN"/>
    <property type="match status" value="1"/>
</dbReference>
<evidence type="ECO:0000259" key="3">
    <source>
        <dbReference type="Pfam" id="PF13966"/>
    </source>
</evidence>
<feature type="region of interest" description="Disordered" evidence="1">
    <location>
        <begin position="1"/>
        <end position="45"/>
    </location>
</feature>
<feature type="compositionally biased region" description="Acidic residues" evidence="1">
    <location>
        <begin position="7"/>
        <end position="18"/>
    </location>
</feature>
<dbReference type="InterPro" id="IPR036397">
    <property type="entry name" value="RNaseH_sf"/>
</dbReference>
<dbReference type="Gene3D" id="3.30.420.10">
    <property type="entry name" value="Ribonuclease H-like superfamily/Ribonuclease H"/>
    <property type="match status" value="1"/>
</dbReference>